<evidence type="ECO:0000256" key="3">
    <source>
        <dbReference type="ARBA" id="ARBA00022448"/>
    </source>
</evidence>
<evidence type="ECO:0000256" key="6">
    <source>
        <dbReference type="ARBA" id="ARBA00022989"/>
    </source>
</evidence>
<dbReference type="InterPro" id="IPR004761">
    <property type="entry name" value="Spore_GerAB"/>
</dbReference>
<accession>A0ABU6GQQ4</accession>
<evidence type="ECO:0000256" key="2">
    <source>
        <dbReference type="ARBA" id="ARBA00007998"/>
    </source>
</evidence>
<keyword evidence="6 8" id="KW-1133">Transmembrane helix</keyword>
<dbReference type="Pfam" id="PF03845">
    <property type="entry name" value="Spore_permease"/>
    <property type="match status" value="1"/>
</dbReference>
<gene>
    <name evidence="9" type="ORF">P4H66_19845</name>
</gene>
<dbReference type="PANTHER" id="PTHR34975:SF2">
    <property type="entry name" value="SPORE GERMINATION PROTEIN A2"/>
    <property type="match status" value="1"/>
</dbReference>
<feature type="transmembrane region" description="Helical" evidence="8">
    <location>
        <begin position="179"/>
        <end position="200"/>
    </location>
</feature>
<feature type="transmembrane region" description="Helical" evidence="8">
    <location>
        <begin position="299"/>
        <end position="315"/>
    </location>
</feature>
<keyword evidence="5 8" id="KW-0812">Transmembrane</keyword>
<feature type="transmembrane region" description="Helical" evidence="8">
    <location>
        <begin position="137"/>
        <end position="159"/>
    </location>
</feature>
<feature type="transmembrane region" description="Helical" evidence="8">
    <location>
        <begin position="38"/>
        <end position="56"/>
    </location>
</feature>
<reference evidence="9 10" key="1">
    <citation type="submission" date="2023-03" db="EMBL/GenBank/DDBJ databases">
        <title>Bacillus Genome Sequencing.</title>
        <authorList>
            <person name="Dunlap C."/>
        </authorList>
    </citation>
    <scope>NUCLEOTIDE SEQUENCE [LARGE SCALE GENOMIC DNA]</scope>
    <source>
        <strain evidence="9 10">BD-525</strain>
    </source>
</reference>
<evidence type="ECO:0000313" key="9">
    <source>
        <dbReference type="EMBL" id="MEC0242060.1"/>
    </source>
</evidence>
<evidence type="ECO:0000256" key="1">
    <source>
        <dbReference type="ARBA" id="ARBA00004141"/>
    </source>
</evidence>
<protein>
    <submittedName>
        <fullName evidence="9">Endospore germination permease</fullName>
    </submittedName>
</protein>
<feature type="transmembrane region" description="Helical" evidence="8">
    <location>
        <begin position="212"/>
        <end position="236"/>
    </location>
</feature>
<evidence type="ECO:0000256" key="8">
    <source>
        <dbReference type="SAM" id="Phobius"/>
    </source>
</evidence>
<feature type="transmembrane region" description="Helical" evidence="8">
    <location>
        <begin position="327"/>
        <end position="346"/>
    </location>
</feature>
<keyword evidence="4" id="KW-0309">Germination</keyword>
<evidence type="ECO:0000256" key="7">
    <source>
        <dbReference type="ARBA" id="ARBA00023136"/>
    </source>
</evidence>
<dbReference type="PANTHER" id="PTHR34975">
    <property type="entry name" value="SPORE GERMINATION PROTEIN A2"/>
    <property type="match status" value="1"/>
</dbReference>
<comment type="subcellular location">
    <subcellularLocation>
        <location evidence="1">Membrane</location>
        <topology evidence="1">Multi-pass membrane protein</topology>
    </subcellularLocation>
</comment>
<evidence type="ECO:0000313" key="10">
    <source>
        <dbReference type="Proteomes" id="UP001344632"/>
    </source>
</evidence>
<keyword evidence="10" id="KW-1185">Reference proteome</keyword>
<dbReference type="Proteomes" id="UP001344632">
    <property type="component" value="Unassembled WGS sequence"/>
</dbReference>
<name>A0ABU6GQQ4_9BACL</name>
<keyword evidence="3" id="KW-0813">Transport</keyword>
<evidence type="ECO:0000256" key="4">
    <source>
        <dbReference type="ARBA" id="ARBA00022544"/>
    </source>
</evidence>
<feature type="transmembrane region" description="Helical" evidence="8">
    <location>
        <begin position="9"/>
        <end position="26"/>
    </location>
</feature>
<comment type="caution">
    <text evidence="9">The sequence shown here is derived from an EMBL/GenBank/DDBJ whole genome shotgun (WGS) entry which is preliminary data.</text>
</comment>
<evidence type="ECO:0000256" key="5">
    <source>
        <dbReference type="ARBA" id="ARBA00022692"/>
    </source>
</evidence>
<keyword evidence="7 8" id="KW-0472">Membrane</keyword>
<feature type="transmembrane region" description="Helical" evidence="8">
    <location>
        <begin position="107"/>
        <end position="130"/>
    </location>
</feature>
<sequence length="352" mass="40236">MQKITPRQIVLLGVTYVLNITMINLPSQMIMTAKQHAYMPYLIGGVIVLIMLFFLTRSSRRFPGQDLFQSMASRFPVIGRGIITLYLLFFFMVLVRDIRIITDFTNVILLPITPIFIIGLCITATAIYIARGGARTVLGITELYGPIMIIIILAMPFIVFRDFNFRFMQPSLYVDWKGVAHGSWLSFSYVGQILVLPFIFSSKDYKFKYGLYSLLLSLGILVLLVLMTLMLLGVHISGRMMYPSYELVRQLRITDFLDRFDLFLVALWYPAVLLNLAISLYVVCYGLKTILPQVSGKMMAAPIGLFAYSCAFWFYQNSIQLFNFTRVWALIALLYILVLPLLIFAIHRPAKA</sequence>
<organism evidence="9 10">
    <name type="scientific">Paenibacillus dokdonensis</name>
    <dbReference type="NCBI Taxonomy" id="2567944"/>
    <lineage>
        <taxon>Bacteria</taxon>
        <taxon>Bacillati</taxon>
        <taxon>Bacillota</taxon>
        <taxon>Bacilli</taxon>
        <taxon>Bacillales</taxon>
        <taxon>Paenibacillaceae</taxon>
        <taxon>Paenibacillus</taxon>
    </lineage>
</organism>
<feature type="transmembrane region" description="Helical" evidence="8">
    <location>
        <begin position="77"/>
        <end position="95"/>
    </location>
</feature>
<feature type="transmembrane region" description="Helical" evidence="8">
    <location>
        <begin position="267"/>
        <end position="287"/>
    </location>
</feature>
<comment type="similarity">
    <text evidence="2">Belongs to the amino acid-polyamine-organocation (APC) superfamily. Spore germination protein (SGP) (TC 2.A.3.9) family.</text>
</comment>
<dbReference type="RefSeq" id="WP_326089807.1">
    <property type="nucleotide sequence ID" value="NZ_JARLKZ010000015.1"/>
</dbReference>
<dbReference type="NCBIfam" id="TIGR00912">
    <property type="entry name" value="2A0309"/>
    <property type="match status" value="1"/>
</dbReference>
<dbReference type="EMBL" id="JARLKZ010000015">
    <property type="protein sequence ID" value="MEC0242060.1"/>
    <property type="molecule type" value="Genomic_DNA"/>
</dbReference>
<proteinExistence type="inferred from homology"/>